<protein>
    <submittedName>
        <fullName evidence="1">Uncharacterized protein</fullName>
    </submittedName>
</protein>
<gene>
    <name evidence="1" type="ORF">BD310DRAFT_874349</name>
</gene>
<organism evidence="1 2">
    <name type="scientific">Dichomitus squalens</name>
    <dbReference type="NCBI Taxonomy" id="114155"/>
    <lineage>
        <taxon>Eukaryota</taxon>
        <taxon>Fungi</taxon>
        <taxon>Dikarya</taxon>
        <taxon>Basidiomycota</taxon>
        <taxon>Agaricomycotina</taxon>
        <taxon>Agaricomycetes</taxon>
        <taxon>Polyporales</taxon>
        <taxon>Polyporaceae</taxon>
        <taxon>Dichomitus</taxon>
    </lineage>
</organism>
<evidence type="ECO:0000313" key="1">
    <source>
        <dbReference type="EMBL" id="TBU60885.1"/>
    </source>
</evidence>
<dbReference type="EMBL" id="ML145101">
    <property type="protein sequence ID" value="TBU60885.1"/>
    <property type="molecule type" value="Genomic_DNA"/>
</dbReference>
<reference evidence="1 2" key="1">
    <citation type="submission" date="2019-01" db="EMBL/GenBank/DDBJ databases">
        <title>Draft genome sequences of three monokaryotic isolates of the white-rot basidiomycete fungus Dichomitus squalens.</title>
        <authorList>
            <consortium name="DOE Joint Genome Institute"/>
            <person name="Lopez S.C."/>
            <person name="Andreopoulos B."/>
            <person name="Pangilinan J."/>
            <person name="Lipzen A."/>
            <person name="Riley R."/>
            <person name="Ahrendt S."/>
            <person name="Ng V."/>
            <person name="Barry K."/>
            <person name="Daum C."/>
            <person name="Grigoriev I.V."/>
            <person name="Hilden K.S."/>
            <person name="Makela M.R."/>
            <person name="de Vries R.P."/>
        </authorList>
    </citation>
    <scope>NUCLEOTIDE SEQUENCE [LARGE SCALE GENOMIC DNA]</scope>
    <source>
        <strain evidence="1 2">CBS 464.89</strain>
    </source>
</reference>
<sequence length="378" mass="43417">MLVVARIEGNTRVLEVTDSKSLFESLTKCMQKQDDEAYLRQYNATLQQALLAEIRSRKVRTSLKLVQKKDSHLGSANAKKLVISGAKKPFPDTLQIRIAYKWTTSGAKLSKMTQELAYRAIRRLQLSARRHIASCSPDRISPSSTLVQDRVLEVFNIDITEGKIWRSIRSKHISGMASQFLWKVMHDIYMIGHRWLQESMLEEYHDRAICVVCGNVESIDHILFRCEAVGQAEVWGELRKVWENMGVPWKDPDWGTALGTGCVVIKTDKGIRRRPIKALWTILWSETVHLIWKLHCERVIRKNGEEFTFQEVKNAWHATIERRLTLDRRTAVLAKGKTDLKQGDVECIWAPIVENYRDLPKGWVGNSRVLVDIKSGQG</sequence>
<dbReference type="Proteomes" id="UP000292082">
    <property type="component" value="Unassembled WGS sequence"/>
</dbReference>
<dbReference type="AlphaFoldDB" id="A0A4Q9Q1F2"/>
<accession>A0A4Q9Q1F2</accession>
<proteinExistence type="predicted"/>
<name>A0A4Q9Q1F2_9APHY</name>
<keyword evidence="2" id="KW-1185">Reference proteome</keyword>
<dbReference type="STRING" id="114155.A0A4Q9Q1F2"/>
<evidence type="ECO:0000313" key="2">
    <source>
        <dbReference type="Proteomes" id="UP000292082"/>
    </source>
</evidence>